<evidence type="ECO:0000256" key="1">
    <source>
        <dbReference type="SAM" id="Phobius"/>
    </source>
</evidence>
<keyword evidence="1" id="KW-1133">Transmembrane helix</keyword>
<protein>
    <recommendedName>
        <fullName evidence="2">PGAP2IP C-terminal nuclease-like domain-containing protein</fullName>
    </recommendedName>
</protein>
<gene>
    <name evidence="3" type="primary">ORF27729</name>
</gene>
<dbReference type="PANTHER" id="PTHR14859:SF1">
    <property type="entry name" value="PGAP2-INTERACTING PROTEIN"/>
    <property type="match status" value="1"/>
</dbReference>
<proteinExistence type="predicted"/>
<feature type="non-terminal residue" evidence="3">
    <location>
        <position position="1"/>
    </location>
</feature>
<accession>A0A0B6YK02</accession>
<feature type="transmembrane region" description="Helical" evidence="1">
    <location>
        <begin position="20"/>
        <end position="43"/>
    </location>
</feature>
<feature type="non-terminal residue" evidence="3">
    <location>
        <position position="108"/>
    </location>
</feature>
<sequence length="108" mass="12030">SSKSFTVSYEKAQGQSLPTFHMFVKVLLVIFLAGQAGMLNRYFKYNPGPRTKLDPKVFTAGIWTFHFGYDNKGWPSMEQAASMINDTGVDVLTLLESDASKPFLGNND</sequence>
<name>A0A0B6YK02_9EUPU</name>
<dbReference type="InterPro" id="IPR051916">
    <property type="entry name" value="GPI-anchor_lipid_remodeler"/>
</dbReference>
<dbReference type="GO" id="GO:0016020">
    <property type="term" value="C:membrane"/>
    <property type="evidence" value="ECO:0007669"/>
    <property type="project" value="GOC"/>
</dbReference>
<organism evidence="3">
    <name type="scientific">Arion vulgaris</name>
    <dbReference type="NCBI Taxonomy" id="1028688"/>
    <lineage>
        <taxon>Eukaryota</taxon>
        <taxon>Metazoa</taxon>
        <taxon>Spiralia</taxon>
        <taxon>Lophotrochozoa</taxon>
        <taxon>Mollusca</taxon>
        <taxon>Gastropoda</taxon>
        <taxon>Heterobranchia</taxon>
        <taxon>Euthyneura</taxon>
        <taxon>Panpulmonata</taxon>
        <taxon>Eupulmonata</taxon>
        <taxon>Stylommatophora</taxon>
        <taxon>Helicina</taxon>
        <taxon>Arionoidea</taxon>
        <taxon>Arionidae</taxon>
        <taxon>Arion</taxon>
    </lineage>
</organism>
<dbReference type="GO" id="GO:0005783">
    <property type="term" value="C:endoplasmic reticulum"/>
    <property type="evidence" value="ECO:0007669"/>
    <property type="project" value="TreeGrafter"/>
</dbReference>
<reference evidence="3" key="1">
    <citation type="submission" date="2014-12" db="EMBL/GenBank/DDBJ databases">
        <title>Insight into the proteome of Arion vulgaris.</title>
        <authorList>
            <person name="Aradska J."/>
            <person name="Bulat T."/>
            <person name="Smidak R."/>
            <person name="Sarate P."/>
            <person name="Gangsoo J."/>
            <person name="Sialana F."/>
            <person name="Bilban M."/>
            <person name="Lubec G."/>
        </authorList>
    </citation>
    <scope>NUCLEOTIDE SEQUENCE</scope>
    <source>
        <tissue evidence="3">Skin</tissue>
    </source>
</reference>
<dbReference type="AlphaFoldDB" id="A0A0B6YK02"/>
<evidence type="ECO:0000313" key="3">
    <source>
        <dbReference type="EMBL" id="CEK56474.1"/>
    </source>
</evidence>
<keyword evidence="1" id="KW-0812">Transmembrane</keyword>
<dbReference type="InterPro" id="IPR057315">
    <property type="entry name" value="Exo_endo_phos_PGAP2IP_C"/>
</dbReference>
<dbReference type="GO" id="GO:0006506">
    <property type="term" value="P:GPI anchor biosynthetic process"/>
    <property type="evidence" value="ECO:0007669"/>
    <property type="project" value="TreeGrafter"/>
</dbReference>
<feature type="domain" description="PGAP2IP C-terminal nuclease-like" evidence="2">
    <location>
        <begin position="56"/>
        <end position="108"/>
    </location>
</feature>
<evidence type="ECO:0000259" key="2">
    <source>
        <dbReference type="Pfam" id="PF23226"/>
    </source>
</evidence>
<dbReference type="PANTHER" id="PTHR14859">
    <property type="entry name" value="CALCOFLUOR WHITE HYPERSENSITIVE PROTEIN PRECURSOR"/>
    <property type="match status" value="1"/>
</dbReference>
<dbReference type="Pfam" id="PF23226">
    <property type="entry name" value="Exo_endo_phos_PGAP2IP"/>
    <property type="match status" value="1"/>
</dbReference>
<keyword evidence="1" id="KW-0472">Membrane</keyword>
<dbReference type="EMBL" id="HACG01009609">
    <property type="protein sequence ID" value="CEK56474.1"/>
    <property type="molecule type" value="Transcribed_RNA"/>
</dbReference>